<comment type="subcellular location">
    <subcellularLocation>
        <location evidence="1">Mitochondrion matrix</location>
    </subcellularLocation>
</comment>
<comment type="caution">
    <text evidence="5">The sequence shown here is derived from an EMBL/GenBank/DDBJ whole genome shotgun (WGS) entry which is preliminary data.</text>
</comment>
<dbReference type="GeneID" id="17037262"/>
<keyword evidence="2" id="KW-0496">Mitochondrion</keyword>
<organism evidence="5 6">
    <name type="scientific">Coccomyxa subellipsoidea (strain C-169)</name>
    <name type="common">Green microalga</name>
    <dbReference type="NCBI Taxonomy" id="574566"/>
    <lineage>
        <taxon>Eukaryota</taxon>
        <taxon>Viridiplantae</taxon>
        <taxon>Chlorophyta</taxon>
        <taxon>core chlorophytes</taxon>
        <taxon>Trebouxiophyceae</taxon>
        <taxon>Trebouxiophyceae incertae sedis</taxon>
        <taxon>Coccomyxaceae</taxon>
        <taxon>Coccomyxa</taxon>
        <taxon>Coccomyxa subellipsoidea</taxon>
    </lineage>
</organism>
<evidence type="ECO:0000313" key="6">
    <source>
        <dbReference type="Proteomes" id="UP000007264"/>
    </source>
</evidence>
<proteinExistence type="predicted"/>
<dbReference type="GO" id="GO:0034551">
    <property type="term" value="P:mitochondrial respiratory chain complex III assembly"/>
    <property type="evidence" value="ECO:0007669"/>
    <property type="project" value="InterPro"/>
</dbReference>
<sequence>MSNKPLAVYRLFLRSIRTAFKGDAFMLTSAKQEVRARFQSAAGVTEPKEIEKLCAEGRDAAQFLTQYVVQAKLNDRGNFAMIVEPHHTDTVAEEAALRPDKPL</sequence>
<gene>
    <name evidence="5" type="ORF">COCSUDRAFT_34269</name>
</gene>
<evidence type="ECO:0000256" key="3">
    <source>
        <dbReference type="ARBA" id="ARBA00023186"/>
    </source>
</evidence>
<dbReference type="STRING" id="574566.I0YLQ3"/>
<dbReference type="CDD" id="cd20267">
    <property type="entry name" value="Complex1_LYR_LYRM7"/>
    <property type="match status" value="1"/>
</dbReference>
<dbReference type="Proteomes" id="UP000007264">
    <property type="component" value="Unassembled WGS sequence"/>
</dbReference>
<keyword evidence="6" id="KW-1185">Reference proteome</keyword>
<dbReference type="InterPro" id="IPR045298">
    <property type="entry name" value="Complex1_LYR_LYRM7"/>
</dbReference>
<dbReference type="Pfam" id="PF05347">
    <property type="entry name" value="Complex1_LYR"/>
    <property type="match status" value="1"/>
</dbReference>
<reference evidence="5 6" key="1">
    <citation type="journal article" date="2012" name="Genome Biol.">
        <title>The genome of the polar eukaryotic microalga coccomyxa subellipsoidea reveals traits of cold adaptation.</title>
        <authorList>
            <person name="Blanc G."/>
            <person name="Agarkova I."/>
            <person name="Grimwood J."/>
            <person name="Kuo A."/>
            <person name="Brueggeman A."/>
            <person name="Dunigan D."/>
            <person name="Gurnon J."/>
            <person name="Ladunga I."/>
            <person name="Lindquist E."/>
            <person name="Lucas S."/>
            <person name="Pangilinan J."/>
            <person name="Proschold T."/>
            <person name="Salamov A."/>
            <person name="Schmutz J."/>
            <person name="Weeks D."/>
            <person name="Yamada T."/>
            <person name="Claverie J.M."/>
            <person name="Grigoriev I."/>
            <person name="Van Etten J."/>
            <person name="Lomsadze A."/>
            <person name="Borodovsky M."/>
        </authorList>
    </citation>
    <scope>NUCLEOTIDE SEQUENCE [LARGE SCALE GENOMIC DNA]</scope>
    <source>
        <strain evidence="5 6">C-169</strain>
    </source>
</reference>
<dbReference type="RefSeq" id="XP_005643866.1">
    <property type="nucleotide sequence ID" value="XM_005643809.1"/>
</dbReference>
<accession>I0YLQ3</accession>
<dbReference type="GO" id="GO:0005759">
    <property type="term" value="C:mitochondrial matrix"/>
    <property type="evidence" value="ECO:0007669"/>
    <property type="project" value="UniProtKB-SubCell"/>
</dbReference>
<feature type="domain" description="Complex 1 LYR protein" evidence="4">
    <location>
        <begin position="4"/>
        <end position="61"/>
    </location>
</feature>
<evidence type="ECO:0000313" key="5">
    <source>
        <dbReference type="EMBL" id="EIE19322.1"/>
    </source>
</evidence>
<dbReference type="InterPro" id="IPR050435">
    <property type="entry name" value="MZM1/LYRM7"/>
</dbReference>
<dbReference type="PANTHER" id="PTHR46749">
    <property type="entry name" value="COMPLEX III ASSEMBLY FACTOR LYRM7"/>
    <property type="match status" value="1"/>
</dbReference>
<dbReference type="KEGG" id="csl:COCSUDRAFT_34269"/>
<evidence type="ECO:0000256" key="1">
    <source>
        <dbReference type="ARBA" id="ARBA00004305"/>
    </source>
</evidence>
<dbReference type="OrthoDB" id="529194at2759"/>
<dbReference type="AlphaFoldDB" id="I0YLQ3"/>
<dbReference type="GO" id="GO:0044183">
    <property type="term" value="F:protein folding chaperone"/>
    <property type="evidence" value="ECO:0007669"/>
    <property type="project" value="TreeGrafter"/>
</dbReference>
<protein>
    <recommendedName>
        <fullName evidence="4">Complex 1 LYR protein domain-containing protein</fullName>
    </recommendedName>
</protein>
<dbReference type="InterPro" id="IPR008011">
    <property type="entry name" value="Complex1_LYR_dom"/>
</dbReference>
<dbReference type="PANTHER" id="PTHR46749:SF1">
    <property type="entry name" value="COMPLEX III ASSEMBLY FACTOR LYRM7"/>
    <property type="match status" value="1"/>
</dbReference>
<name>I0YLQ3_COCSC</name>
<evidence type="ECO:0000259" key="4">
    <source>
        <dbReference type="Pfam" id="PF05347"/>
    </source>
</evidence>
<keyword evidence="3" id="KW-0143">Chaperone</keyword>
<dbReference type="EMBL" id="AGSI01000019">
    <property type="protein sequence ID" value="EIE19322.1"/>
    <property type="molecule type" value="Genomic_DNA"/>
</dbReference>
<evidence type="ECO:0000256" key="2">
    <source>
        <dbReference type="ARBA" id="ARBA00023128"/>
    </source>
</evidence>